<dbReference type="OrthoDB" id="667970at2"/>
<accession>A0A4R0NLT7</accession>
<evidence type="ECO:0000256" key="3">
    <source>
        <dbReference type="ARBA" id="ARBA00023125"/>
    </source>
</evidence>
<keyword evidence="6" id="KW-1185">Reference proteome</keyword>
<dbReference type="EMBL" id="SJSL01000002">
    <property type="protein sequence ID" value="TCD01790.1"/>
    <property type="molecule type" value="Genomic_DNA"/>
</dbReference>
<keyword evidence="5" id="KW-0540">Nuclease</keyword>
<reference evidence="5 6" key="1">
    <citation type="submission" date="2019-02" db="EMBL/GenBank/DDBJ databases">
        <title>Pedobacter sp. RP-1-14 sp. nov., isolated from Arctic soil.</title>
        <authorList>
            <person name="Dahal R.H."/>
        </authorList>
    </citation>
    <scope>NUCLEOTIDE SEQUENCE [LARGE SCALE GENOMIC DNA]</scope>
    <source>
        <strain evidence="5 6">RP-1-14</strain>
    </source>
</reference>
<dbReference type="PANTHER" id="PTHR30408:SF12">
    <property type="entry name" value="TYPE I RESTRICTION ENZYME MJAVIII SPECIFICITY SUBUNIT"/>
    <property type="match status" value="1"/>
</dbReference>
<evidence type="ECO:0000313" key="5">
    <source>
        <dbReference type="EMBL" id="TCD01790.1"/>
    </source>
</evidence>
<dbReference type="GO" id="GO:0004519">
    <property type="term" value="F:endonuclease activity"/>
    <property type="evidence" value="ECO:0007669"/>
    <property type="project" value="UniProtKB-KW"/>
</dbReference>
<evidence type="ECO:0000259" key="4">
    <source>
        <dbReference type="Pfam" id="PF01420"/>
    </source>
</evidence>
<feature type="domain" description="Type I restriction modification DNA specificity" evidence="4">
    <location>
        <begin position="52"/>
        <end position="226"/>
    </location>
</feature>
<organism evidence="5 6">
    <name type="scientific">Pedobacter psychroterrae</name>
    <dbReference type="NCBI Taxonomy" id="2530453"/>
    <lineage>
        <taxon>Bacteria</taxon>
        <taxon>Pseudomonadati</taxon>
        <taxon>Bacteroidota</taxon>
        <taxon>Sphingobacteriia</taxon>
        <taxon>Sphingobacteriales</taxon>
        <taxon>Sphingobacteriaceae</taxon>
        <taxon>Pedobacter</taxon>
    </lineage>
</organism>
<dbReference type="RefSeq" id="WP_131596590.1">
    <property type="nucleotide sequence ID" value="NZ_SJSL01000002.1"/>
</dbReference>
<evidence type="ECO:0000256" key="1">
    <source>
        <dbReference type="ARBA" id="ARBA00010923"/>
    </source>
</evidence>
<keyword evidence="5" id="KW-0255">Endonuclease</keyword>
<evidence type="ECO:0000313" key="6">
    <source>
        <dbReference type="Proteomes" id="UP000293347"/>
    </source>
</evidence>
<comment type="similarity">
    <text evidence="1">Belongs to the type-I restriction system S methylase family.</text>
</comment>
<keyword evidence="5" id="KW-0378">Hydrolase</keyword>
<protein>
    <submittedName>
        <fullName evidence="5">Restriction endonuclease subunit S</fullName>
    </submittedName>
</protein>
<dbReference type="GO" id="GO:0003677">
    <property type="term" value="F:DNA binding"/>
    <property type="evidence" value="ECO:0007669"/>
    <property type="project" value="UniProtKB-KW"/>
</dbReference>
<dbReference type="AlphaFoldDB" id="A0A4R0NLT7"/>
<dbReference type="Gene3D" id="3.90.220.20">
    <property type="entry name" value="DNA methylase specificity domains"/>
    <property type="match status" value="1"/>
</dbReference>
<evidence type="ECO:0000256" key="2">
    <source>
        <dbReference type="ARBA" id="ARBA00022747"/>
    </source>
</evidence>
<dbReference type="GO" id="GO:0009307">
    <property type="term" value="P:DNA restriction-modification system"/>
    <property type="evidence" value="ECO:0007669"/>
    <property type="project" value="UniProtKB-KW"/>
</dbReference>
<dbReference type="InterPro" id="IPR052021">
    <property type="entry name" value="Type-I_RS_S_subunit"/>
</dbReference>
<name>A0A4R0NLT7_9SPHI</name>
<keyword evidence="3" id="KW-0238">DNA-binding</keyword>
<dbReference type="InterPro" id="IPR000055">
    <property type="entry name" value="Restrct_endonuc_typeI_TRD"/>
</dbReference>
<comment type="caution">
    <text evidence="5">The sequence shown here is derived from an EMBL/GenBank/DDBJ whole genome shotgun (WGS) entry which is preliminary data.</text>
</comment>
<dbReference type="PANTHER" id="PTHR30408">
    <property type="entry name" value="TYPE-1 RESTRICTION ENZYME ECOKI SPECIFICITY PROTEIN"/>
    <property type="match status" value="1"/>
</dbReference>
<dbReference type="SUPFAM" id="SSF116734">
    <property type="entry name" value="DNA methylase specificity domain"/>
    <property type="match status" value="1"/>
</dbReference>
<dbReference type="Pfam" id="PF01420">
    <property type="entry name" value="Methylase_S"/>
    <property type="match status" value="1"/>
</dbReference>
<gene>
    <name evidence="5" type="ORF">EZ437_13830</name>
</gene>
<proteinExistence type="inferred from homology"/>
<dbReference type="Proteomes" id="UP000293347">
    <property type="component" value="Unassembled WGS sequence"/>
</dbReference>
<sequence>MNVSQHQGTIKDCKHSTQSKIIEELKTLKVGLSKQIFFQRRKIIDYEKEGVSGWSTFKLKNLCKIFDGTHQTPTYVEKGVPFYSVEHVTANQFHRTKYISSDVFEKENKRIKLEKGDILMTRIGSIGVARYIDWDVKASFYVSLALIKKSEKINNEYLCHFIKSDFFQAELWKRTIHVAFPQKINLNEIGECLVEVPNIYEQVKIANMLSSIDKKIEVEIHILINLQKQKKILLKELFI</sequence>
<dbReference type="InterPro" id="IPR044946">
    <property type="entry name" value="Restrct_endonuc_typeI_TRD_sf"/>
</dbReference>
<keyword evidence="2" id="KW-0680">Restriction system</keyword>